<sequence length="422" mass="45863">MARGIALLSFASLLLGMANGQKPGSTKEVHPKLTTYRCSNKGGCKEQTNYVVLDSLSHPIHQATNPANCGDWGNKPNATACPDKESCAKNCIMEGIPEYSQYGIITTGSSLRLQQLFDGKLVSPRVYLLDTSEHRYEMLHLTGNEFTFDVDTTKLPCGMNGALYLSEMDSTGGKSKLNPGGAYYGTGYCDAQCFVTPFINGVGNIEGHGSCCNEMDIWEANTRATSIAPHTCNKTGLYLCSGAECERDSGVCDKNGCVWQPYRVNVTDYYGNGNQFKVDTSRPFTVVTQFPADRHGQLQKIHRLYVQDGKVIEAYTVDAPGLPKTDSLTDELCKATGASKYLELGGTVEMGEALTRGMVLAMSIWWDDGGNMNWLDAGEAGPCNAYEGNPANITKVEPNPEVTFTNLRWGEIGSTYGEKGKL</sequence>
<evidence type="ECO:0000256" key="8">
    <source>
        <dbReference type="ARBA" id="ARBA00023326"/>
    </source>
</evidence>
<evidence type="ECO:0000256" key="10">
    <source>
        <dbReference type="SAM" id="SignalP"/>
    </source>
</evidence>
<evidence type="ECO:0000256" key="5">
    <source>
        <dbReference type="ARBA" id="ARBA00023180"/>
    </source>
</evidence>
<evidence type="ECO:0000256" key="4">
    <source>
        <dbReference type="ARBA" id="ARBA00023001"/>
    </source>
</evidence>
<dbReference type="AlphaFoldDB" id="A0AAN6P7W2"/>
<keyword evidence="4 9" id="KW-0136">Cellulose degradation</keyword>
<keyword evidence="3 9" id="KW-0378">Hydrolase</keyword>
<comment type="similarity">
    <text evidence="2 9">Belongs to the glycosyl hydrolase 7 (cellulase C) family.</text>
</comment>
<dbReference type="EMBL" id="MU854847">
    <property type="protein sequence ID" value="KAK4031356.1"/>
    <property type="molecule type" value="Genomic_DNA"/>
</dbReference>
<keyword evidence="5" id="KW-0325">Glycoprotein</keyword>
<evidence type="ECO:0000256" key="7">
    <source>
        <dbReference type="ARBA" id="ARBA00023295"/>
    </source>
</evidence>
<gene>
    <name evidence="11" type="ORF">C8A01DRAFT_42183</name>
</gene>
<dbReference type="CDD" id="cd07999">
    <property type="entry name" value="GH7_CBH_EG"/>
    <property type="match status" value="1"/>
</dbReference>
<feature type="chain" id="PRO_5042933863" description="Glucanase" evidence="10">
    <location>
        <begin position="21"/>
        <end position="422"/>
    </location>
</feature>
<accession>A0AAN6P7W2</accession>
<evidence type="ECO:0000256" key="6">
    <source>
        <dbReference type="ARBA" id="ARBA00023277"/>
    </source>
</evidence>
<dbReference type="GO" id="GO:0008810">
    <property type="term" value="F:cellulase activity"/>
    <property type="evidence" value="ECO:0007669"/>
    <property type="project" value="UniProtKB-EC"/>
</dbReference>
<feature type="signal peptide" evidence="10">
    <location>
        <begin position="1"/>
        <end position="20"/>
    </location>
</feature>
<dbReference type="InterPro" id="IPR001722">
    <property type="entry name" value="Glyco_hydro_7"/>
</dbReference>
<dbReference type="PRINTS" id="PR00734">
    <property type="entry name" value="GLHYDRLASE7"/>
</dbReference>
<protein>
    <recommendedName>
        <fullName evidence="9">Glucanase</fullName>
        <ecNumber evidence="9">3.2.1.-</ecNumber>
    </recommendedName>
</protein>
<evidence type="ECO:0000256" key="9">
    <source>
        <dbReference type="RuleBase" id="RU361164"/>
    </source>
</evidence>
<dbReference type="InterPro" id="IPR013320">
    <property type="entry name" value="ConA-like_dom_sf"/>
</dbReference>
<keyword evidence="7 9" id="KW-0326">Glycosidase</keyword>
<dbReference type="Pfam" id="PF00840">
    <property type="entry name" value="Glyco_hydro_7"/>
    <property type="match status" value="1"/>
</dbReference>
<evidence type="ECO:0000256" key="2">
    <source>
        <dbReference type="ARBA" id="ARBA00006044"/>
    </source>
</evidence>
<dbReference type="EC" id="3.2.1.-" evidence="9"/>
<proteinExistence type="inferred from homology"/>
<evidence type="ECO:0000313" key="12">
    <source>
        <dbReference type="Proteomes" id="UP001303115"/>
    </source>
</evidence>
<keyword evidence="10" id="KW-0732">Signal</keyword>
<dbReference type="InterPro" id="IPR037019">
    <property type="entry name" value="Glyco_hydro_7_sf"/>
</dbReference>
<dbReference type="GO" id="GO:0030245">
    <property type="term" value="P:cellulose catabolic process"/>
    <property type="evidence" value="ECO:0007669"/>
    <property type="project" value="UniProtKB-KW"/>
</dbReference>
<evidence type="ECO:0000313" key="11">
    <source>
        <dbReference type="EMBL" id="KAK4031356.1"/>
    </source>
</evidence>
<reference evidence="12" key="1">
    <citation type="journal article" date="2023" name="Mol. Phylogenet. Evol.">
        <title>Genome-scale phylogeny and comparative genomics of the fungal order Sordariales.</title>
        <authorList>
            <person name="Hensen N."/>
            <person name="Bonometti L."/>
            <person name="Westerberg I."/>
            <person name="Brannstrom I.O."/>
            <person name="Guillou S."/>
            <person name="Cros-Aarteil S."/>
            <person name="Calhoun S."/>
            <person name="Haridas S."/>
            <person name="Kuo A."/>
            <person name="Mondo S."/>
            <person name="Pangilinan J."/>
            <person name="Riley R."/>
            <person name="LaButti K."/>
            <person name="Andreopoulos B."/>
            <person name="Lipzen A."/>
            <person name="Chen C."/>
            <person name="Yan M."/>
            <person name="Daum C."/>
            <person name="Ng V."/>
            <person name="Clum A."/>
            <person name="Steindorff A."/>
            <person name="Ohm R.A."/>
            <person name="Martin F."/>
            <person name="Silar P."/>
            <person name="Natvig D.O."/>
            <person name="Lalanne C."/>
            <person name="Gautier V."/>
            <person name="Ament-Velasquez S.L."/>
            <person name="Kruys A."/>
            <person name="Hutchinson M.I."/>
            <person name="Powell A.J."/>
            <person name="Barry K."/>
            <person name="Miller A.N."/>
            <person name="Grigoriev I.V."/>
            <person name="Debuchy R."/>
            <person name="Gladieux P."/>
            <person name="Hiltunen Thoren M."/>
            <person name="Johannesson H."/>
        </authorList>
    </citation>
    <scope>NUCLEOTIDE SEQUENCE [LARGE SCALE GENOMIC DNA]</scope>
    <source>
        <strain evidence="12">CBS 284.82</strain>
    </source>
</reference>
<keyword evidence="8 9" id="KW-0624">Polysaccharide degradation</keyword>
<dbReference type="SUPFAM" id="SSF49899">
    <property type="entry name" value="Concanavalin A-like lectins/glucanases"/>
    <property type="match status" value="1"/>
</dbReference>
<keyword evidence="12" id="KW-1185">Reference proteome</keyword>
<dbReference type="Gene3D" id="2.70.100.10">
    <property type="entry name" value="Glycoside hydrolase, family 7, domain"/>
    <property type="match status" value="1"/>
</dbReference>
<comment type="caution">
    <text evidence="11">The sequence shown here is derived from an EMBL/GenBank/DDBJ whole genome shotgun (WGS) entry which is preliminary data.</text>
</comment>
<comment type="catalytic activity">
    <reaction evidence="1">
        <text>Endohydrolysis of (1-&gt;4)-beta-D-glucosidic linkages in cellulose, lichenin and cereal beta-D-glucans.</text>
        <dbReference type="EC" id="3.2.1.4"/>
    </reaction>
</comment>
<dbReference type="Proteomes" id="UP001303115">
    <property type="component" value="Unassembled WGS sequence"/>
</dbReference>
<name>A0AAN6P7W2_9PEZI</name>
<evidence type="ECO:0000256" key="1">
    <source>
        <dbReference type="ARBA" id="ARBA00000966"/>
    </source>
</evidence>
<organism evidence="11 12">
    <name type="scientific">Parachaetomium inaequale</name>
    <dbReference type="NCBI Taxonomy" id="2588326"/>
    <lineage>
        <taxon>Eukaryota</taxon>
        <taxon>Fungi</taxon>
        <taxon>Dikarya</taxon>
        <taxon>Ascomycota</taxon>
        <taxon>Pezizomycotina</taxon>
        <taxon>Sordariomycetes</taxon>
        <taxon>Sordariomycetidae</taxon>
        <taxon>Sordariales</taxon>
        <taxon>Chaetomiaceae</taxon>
        <taxon>Parachaetomium</taxon>
    </lineage>
</organism>
<evidence type="ECO:0000256" key="3">
    <source>
        <dbReference type="ARBA" id="ARBA00022801"/>
    </source>
</evidence>
<keyword evidence="6" id="KW-0119">Carbohydrate metabolism</keyword>
<dbReference type="PANTHER" id="PTHR33753">
    <property type="entry name" value="1,4-BETA-D-GLUCAN CELLOBIOHYDROLASE B"/>
    <property type="match status" value="1"/>
</dbReference>
<dbReference type="PANTHER" id="PTHR33753:SF1">
    <property type="entry name" value="ENDO-BETA-1,4-GLUCANASE CELB"/>
    <property type="match status" value="1"/>
</dbReference>